<dbReference type="EC" id="1.3.1.-" evidence="7"/>
<feature type="binding site" evidence="9">
    <location>
        <position position="180"/>
    </location>
    <ligand>
        <name>FMN</name>
        <dbReference type="ChEBI" id="CHEBI:58210"/>
    </ligand>
</feature>
<dbReference type="InterPro" id="IPR013785">
    <property type="entry name" value="Aldolase_TIM"/>
</dbReference>
<evidence type="ECO:0000313" key="11">
    <source>
        <dbReference type="EMBL" id="RDI74709.1"/>
    </source>
</evidence>
<keyword evidence="9" id="KW-0547">Nucleotide-binding</keyword>
<dbReference type="GO" id="GO:0017150">
    <property type="term" value="F:tRNA dihydrouridine synthase activity"/>
    <property type="evidence" value="ECO:0007669"/>
    <property type="project" value="InterPro"/>
</dbReference>
<dbReference type="PANTHER" id="PTHR45846">
    <property type="entry name" value="TRNA-DIHYDROURIDINE(47) SYNTHASE [NAD(P)(+)]-LIKE"/>
    <property type="match status" value="1"/>
</dbReference>
<dbReference type="OrthoDB" id="9764501at2"/>
<reference evidence="12" key="2">
    <citation type="journal article" date="2019" name="MicrobiologyOpen">
        <title>High-quality draft genome sequence of Gaiella occulta isolated from a 150 meter deep mineral water borehole and comparison with the genome sequences of other deep-branching lineages of the phylum Actinobacteria.</title>
        <authorList>
            <person name="Severino R."/>
            <person name="Froufe H.J.C."/>
            <person name="Barroso C."/>
            <person name="Albuquerque L."/>
            <person name="Lobo-da-Cunha A."/>
            <person name="da Costa M.S."/>
            <person name="Egas C."/>
        </authorList>
    </citation>
    <scope>NUCLEOTIDE SEQUENCE [LARGE SCALE GENOMIC DNA]</scope>
    <source>
        <strain evidence="12">F2-233</strain>
    </source>
</reference>
<evidence type="ECO:0000256" key="6">
    <source>
        <dbReference type="ARBA" id="ARBA00023002"/>
    </source>
</evidence>
<dbReference type="SUPFAM" id="SSF51395">
    <property type="entry name" value="FMN-linked oxidoreductases"/>
    <property type="match status" value="1"/>
</dbReference>
<dbReference type="PIRSF" id="PIRSF006621">
    <property type="entry name" value="Dus"/>
    <property type="match status" value="1"/>
</dbReference>
<proteinExistence type="inferred from homology"/>
<name>A0A7M2YYY2_9ACTN</name>
<evidence type="ECO:0000256" key="9">
    <source>
        <dbReference type="PIRSR" id="PIRSR006621-2"/>
    </source>
</evidence>
<keyword evidence="4 7" id="KW-0819">tRNA processing</keyword>
<dbReference type="InterPro" id="IPR018517">
    <property type="entry name" value="tRNA_hU_synthase_CS"/>
</dbReference>
<comment type="caution">
    <text evidence="11">The sequence shown here is derived from an EMBL/GenBank/DDBJ whole genome shotgun (WGS) entry which is preliminary data.</text>
</comment>
<evidence type="ECO:0000259" key="10">
    <source>
        <dbReference type="Pfam" id="PF01207"/>
    </source>
</evidence>
<dbReference type="Gene3D" id="3.20.20.70">
    <property type="entry name" value="Aldolase class I"/>
    <property type="match status" value="1"/>
</dbReference>
<dbReference type="Proteomes" id="UP000254134">
    <property type="component" value="Unassembled WGS sequence"/>
</dbReference>
<feature type="binding site" evidence="9">
    <location>
        <position position="150"/>
    </location>
    <ligand>
        <name>FMN</name>
        <dbReference type="ChEBI" id="CHEBI:58210"/>
    </ligand>
</feature>
<reference evidence="11 12" key="1">
    <citation type="submission" date="2018-07" db="EMBL/GenBank/DDBJ databases">
        <title>High-quality-draft genome sequence of Gaiella occulta.</title>
        <authorList>
            <person name="Severino R."/>
            <person name="Froufe H.J.C."/>
            <person name="Rainey F.A."/>
            <person name="Barroso C."/>
            <person name="Albuquerque L."/>
            <person name="Lobo-Da-Cunha A."/>
            <person name="Da Costa M.S."/>
            <person name="Egas C."/>
        </authorList>
    </citation>
    <scope>NUCLEOTIDE SEQUENCE [LARGE SCALE GENOMIC DNA]</scope>
    <source>
        <strain evidence="11 12">F2-233</strain>
    </source>
</reference>
<dbReference type="InterPro" id="IPR035587">
    <property type="entry name" value="DUS-like_FMN-bd"/>
</dbReference>
<evidence type="ECO:0000313" key="12">
    <source>
        <dbReference type="Proteomes" id="UP000254134"/>
    </source>
</evidence>
<organism evidence="11 12">
    <name type="scientific">Gaiella occulta</name>
    <dbReference type="NCBI Taxonomy" id="1002870"/>
    <lineage>
        <taxon>Bacteria</taxon>
        <taxon>Bacillati</taxon>
        <taxon>Actinomycetota</taxon>
        <taxon>Thermoleophilia</taxon>
        <taxon>Gaiellales</taxon>
        <taxon>Gaiellaceae</taxon>
        <taxon>Gaiella</taxon>
    </lineage>
</organism>
<comment type="similarity">
    <text evidence="7">Belongs to the dus family.</text>
</comment>
<evidence type="ECO:0000256" key="8">
    <source>
        <dbReference type="PIRSR" id="PIRSR006621-1"/>
    </source>
</evidence>
<evidence type="ECO:0000256" key="7">
    <source>
        <dbReference type="PIRNR" id="PIRNR006621"/>
    </source>
</evidence>
<protein>
    <recommendedName>
        <fullName evidence="7">tRNA-dihydrouridine synthase</fullName>
        <ecNumber evidence="7">1.3.1.-</ecNumber>
    </recommendedName>
</protein>
<feature type="domain" description="DUS-like FMN-binding" evidence="10">
    <location>
        <begin position="25"/>
        <end position="280"/>
    </location>
</feature>
<comment type="function">
    <text evidence="7">Catalyzes the synthesis of 5,6-dihydrouridine (D), a modified base found in the D-loop of most tRNAs, via the reduction of the C5-C6 double bond in target uridines.</text>
</comment>
<dbReference type="PANTHER" id="PTHR45846:SF1">
    <property type="entry name" value="TRNA-DIHYDROURIDINE(47) SYNTHASE [NAD(P)(+)]-LIKE"/>
    <property type="match status" value="1"/>
</dbReference>
<dbReference type="Pfam" id="PF01207">
    <property type="entry name" value="Dus"/>
    <property type="match status" value="1"/>
</dbReference>
<dbReference type="AlphaFoldDB" id="A0A7M2YYY2"/>
<feature type="active site" description="Proton donor" evidence="8">
    <location>
        <position position="111"/>
    </location>
</feature>
<feature type="binding site" evidence="9">
    <location>
        <position position="81"/>
    </location>
    <ligand>
        <name>FMN</name>
        <dbReference type="ChEBI" id="CHEBI:58210"/>
    </ligand>
</feature>
<evidence type="ECO:0000256" key="2">
    <source>
        <dbReference type="ARBA" id="ARBA00022630"/>
    </source>
</evidence>
<dbReference type="GO" id="GO:0003723">
    <property type="term" value="F:RNA binding"/>
    <property type="evidence" value="ECO:0007669"/>
    <property type="project" value="TreeGrafter"/>
</dbReference>
<dbReference type="InterPro" id="IPR001269">
    <property type="entry name" value="DUS_fam"/>
</dbReference>
<keyword evidence="2 7" id="KW-0285">Flavoprotein</keyword>
<evidence type="ECO:0000256" key="5">
    <source>
        <dbReference type="ARBA" id="ARBA00022857"/>
    </source>
</evidence>
<evidence type="ECO:0000256" key="1">
    <source>
        <dbReference type="ARBA" id="ARBA00001917"/>
    </source>
</evidence>
<feature type="binding site" evidence="9">
    <location>
        <begin position="27"/>
        <end position="29"/>
    </location>
    <ligand>
        <name>FMN</name>
        <dbReference type="ChEBI" id="CHEBI:58210"/>
    </ligand>
</feature>
<dbReference type="EMBL" id="QQZY01000003">
    <property type="protein sequence ID" value="RDI74709.1"/>
    <property type="molecule type" value="Genomic_DNA"/>
</dbReference>
<keyword evidence="12" id="KW-1185">Reference proteome</keyword>
<dbReference type="CDD" id="cd02801">
    <property type="entry name" value="DUS_like_FMN"/>
    <property type="match status" value="1"/>
</dbReference>
<comment type="cofactor">
    <cofactor evidence="1 7 9">
        <name>FMN</name>
        <dbReference type="ChEBI" id="CHEBI:58210"/>
    </cofactor>
</comment>
<keyword evidence="6 7" id="KW-0560">Oxidoreductase</keyword>
<keyword evidence="3 7" id="KW-0288">FMN</keyword>
<dbReference type="PROSITE" id="PS01136">
    <property type="entry name" value="UPF0034"/>
    <property type="match status" value="1"/>
</dbReference>
<sequence length="355" mass="37794">MGSMHVDLRESWAIGPVEVPTRLVLAPMAGVSVQAFRRQGRRFGAGLVCSEMVSCAGIEHRNEKTLGYLRVAADEHPLAIQIFGSDPAAMGEAARMVEAAGADIVDINFGCPVRKVTKTGAGATLLDDPELACRIVAAVADAVEIPVSVKMRRGLRDGSWDCLSVGPRLVEAGARSLTLHPRSAQQMYTGSADHRLTAELVDLVDVPVIASGDITSRAKAQAVLATTGAAAVMVGRGAQGNPWALREIVDGDGGEPTREEVVAELVLFIRETVRELGERRASGFLKKFYGWYLGRGRFPRPFKQELVVLDATGEVERRLLAAAPGALALIDELEAGLPHGDEITLELPISIYGGG</sequence>
<accession>A0A7M2YYY2</accession>
<gene>
    <name evidence="11" type="ORF">Gocc_1598</name>
</gene>
<keyword evidence="5" id="KW-0521">NADP</keyword>
<evidence type="ECO:0000256" key="4">
    <source>
        <dbReference type="ARBA" id="ARBA00022694"/>
    </source>
</evidence>
<dbReference type="GO" id="GO:0050660">
    <property type="term" value="F:flavin adenine dinucleotide binding"/>
    <property type="evidence" value="ECO:0007669"/>
    <property type="project" value="InterPro"/>
</dbReference>
<evidence type="ECO:0000256" key="3">
    <source>
        <dbReference type="ARBA" id="ARBA00022643"/>
    </source>
</evidence>
<feature type="binding site" evidence="9">
    <location>
        <begin position="235"/>
        <end position="236"/>
    </location>
    <ligand>
        <name>FMN</name>
        <dbReference type="ChEBI" id="CHEBI:58210"/>
    </ligand>
</feature>